<feature type="region of interest" description="Disordered" evidence="3">
    <location>
        <begin position="236"/>
        <end position="258"/>
    </location>
</feature>
<dbReference type="Pfam" id="PF12780">
    <property type="entry name" value="AAA_8"/>
    <property type="match status" value="1"/>
</dbReference>
<dbReference type="PANTHER" id="PTHR46961:SF21">
    <property type="entry name" value="LOW QUALITY PROTEIN: DYNEIN BETA CHAIN, FLAGELLAR OUTER ARM-LIKE"/>
    <property type="match status" value="1"/>
</dbReference>
<evidence type="ECO:0000259" key="4">
    <source>
        <dbReference type="Pfam" id="PF12777"/>
    </source>
</evidence>
<dbReference type="Gene3D" id="1.20.920.20">
    <property type="match status" value="1"/>
</dbReference>
<dbReference type="EMBL" id="CALNXI010004428">
    <property type="protein sequence ID" value="CAH3195793.1"/>
    <property type="molecule type" value="Genomic_DNA"/>
</dbReference>
<evidence type="ECO:0000313" key="7">
    <source>
        <dbReference type="Proteomes" id="UP001159427"/>
    </source>
</evidence>
<accession>A0ABN8SW84</accession>
<name>A0ABN8SW84_9CNID</name>
<protein>
    <submittedName>
        <fullName evidence="6">Uncharacterized protein</fullName>
    </submittedName>
</protein>
<evidence type="ECO:0000256" key="1">
    <source>
        <dbReference type="ARBA" id="ARBA00008887"/>
    </source>
</evidence>
<dbReference type="Gene3D" id="1.20.920.30">
    <property type="match status" value="1"/>
</dbReference>
<feature type="coiled-coil region" evidence="2">
    <location>
        <begin position="582"/>
        <end position="609"/>
    </location>
</feature>
<feature type="non-terminal residue" evidence="6">
    <location>
        <position position="1"/>
    </location>
</feature>
<dbReference type="InterPro" id="IPR024317">
    <property type="entry name" value="Dynein_heavy_chain_D4_dom"/>
</dbReference>
<reference evidence="6 7" key="1">
    <citation type="submission" date="2022-05" db="EMBL/GenBank/DDBJ databases">
        <authorList>
            <consortium name="Genoscope - CEA"/>
            <person name="William W."/>
        </authorList>
    </citation>
    <scope>NUCLEOTIDE SEQUENCE [LARGE SCALE GENOMIC DNA]</scope>
</reference>
<feature type="compositionally biased region" description="Basic and acidic residues" evidence="3">
    <location>
        <begin position="246"/>
        <end position="258"/>
    </location>
</feature>
<organism evidence="6 7">
    <name type="scientific">Porites evermanni</name>
    <dbReference type="NCBI Taxonomy" id="104178"/>
    <lineage>
        <taxon>Eukaryota</taxon>
        <taxon>Metazoa</taxon>
        <taxon>Cnidaria</taxon>
        <taxon>Anthozoa</taxon>
        <taxon>Hexacorallia</taxon>
        <taxon>Scleractinia</taxon>
        <taxon>Fungiina</taxon>
        <taxon>Poritidae</taxon>
        <taxon>Porites</taxon>
    </lineage>
</organism>
<keyword evidence="7" id="KW-1185">Reference proteome</keyword>
<dbReference type="InterPro" id="IPR024743">
    <property type="entry name" value="Dynein_HC_stalk"/>
</dbReference>
<feature type="domain" description="Dynein heavy chain coiled coil stalk" evidence="4">
    <location>
        <begin position="547"/>
        <end position="738"/>
    </location>
</feature>
<dbReference type="Proteomes" id="UP001159427">
    <property type="component" value="Unassembled WGS sequence"/>
</dbReference>
<keyword evidence="2" id="KW-0175">Coiled coil</keyword>
<comment type="caution">
    <text evidence="6">The sequence shown here is derived from an EMBL/GenBank/DDBJ whole genome shotgun (WGS) entry which is preliminary data.</text>
</comment>
<gene>
    <name evidence="6" type="ORF">PEVE_00031109</name>
</gene>
<dbReference type="Pfam" id="PF12777">
    <property type="entry name" value="MT"/>
    <property type="match status" value="1"/>
</dbReference>
<proteinExistence type="inferred from homology"/>
<dbReference type="SUPFAM" id="SSF52540">
    <property type="entry name" value="P-loop containing nucleoside triphosphate hydrolases"/>
    <property type="match status" value="1"/>
</dbReference>
<dbReference type="Gene3D" id="3.40.50.300">
    <property type="entry name" value="P-loop containing nucleotide triphosphate hydrolases"/>
    <property type="match status" value="2"/>
</dbReference>
<feature type="domain" description="Dynein heavy chain AAA module D4" evidence="5">
    <location>
        <begin position="334"/>
        <end position="515"/>
    </location>
</feature>
<sequence length="738" mass="83945">QVWNYYVFPETHEFLSWAESVPPYSQTAAEGIPNEAYVHTIQNERISHLVGLLSDGGKPVLLVGEAGCGKTSILRHRLKQHGGDIGEVLSLTVFCNKFTTSRSLWREMSSCLEWKHARTFVPKGNKRLTCLVDDLNLSRVNRFGAQTAQQLVRQHIDHGGVFDPETYQWREIHDVTYLSSYNPYSPPSTVRLHSRLLRHFALFSVTFPSQRELHYIYTQQLEKHFIIHASQSQHTASDTSSQEATVEGHSHHHGSGDQDKALRDLLSGITHVTVELQDHLRSMFLPTSQRCHYIFTMTDLTMVFRYGFNSSREFTVLSHGIEEYNKDFPRLRITLYEGEHLMLLLPESDLNDEDFLVLVSEFLVSSSISHLFIEEEQTSVINAVRTEVTQAGLAYTRDVAWNFFLKTVRENLRIVLTVSSLGGRFQKCCRDFPSLINTVSVILLPHWDKEALVAHAGVKSLPSGVEIFSPVQKENLAHLLASMHLSIKQQDSGDDQCGTYGHITNTGFEVFVQRFICVVKKRHEALRREHEQMAAALQTIERGTLLAEQLKTQLGHEKMVLEQKKEGNLQLLLQIGQDKAIAEEQVRLVRRQQERIQKLKKALPEYQIAHERAVYKAAAVVSDTKRVLKSLDGQGLAELRALQKPDNEIEDLLAAIIIIVKSPSSDLTWNKGAKRLMANLDRFREELGVFDEMELSESTLEVVEPYLKKPHFGGDYLEKKTNNPAVGSLLLWVKGVVR</sequence>
<dbReference type="Pfam" id="PF12775">
    <property type="entry name" value="AAA_7"/>
    <property type="match status" value="1"/>
</dbReference>
<dbReference type="PANTHER" id="PTHR46961">
    <property type="entry name" value="DYNEIN HEAVY CHAIN 1, AXONEMAL-LIKE PROTEIN"/>
    <property type="match status" value="1"/>
</dbReference>
<evidence type="ECO:0000256" key="2">
    <source>
        <dbReference type="SAM" id="Coils"/>
    </source>
</evidence>
<comment type="similarity">
    <text evidence="1">Belongs to the dynein heavy chain family.</text>
</comment>
<dbReference type="InterPro" id="IPR026983">
    <property type="entry name" value="DHC"/>
</dbReference>
<evidence type="ECO:0000256" key="3">
    <source>
        <dbReference type="SAM" id="MobiDB-lite"/>
    </source>
</evidence>
<dbReference type="InterPro" id="IPR027417">
    <property type="entry name" value="P-loop_NTPase"/>
</dbReference>
<evidence type="ECO:0000313" key="6">
    <source>
        <dbReference type="EMBL" id="CAH3195793.1"/>
    </source>
</evidence>
<evidence type="ECO:0000259" key="5">
    <source>
        <dbReference type="Pfam" id="PF12780"/>
    </source>
</evidence>